<dbReference type="GO" id="GO:0006811">
    <property type="term" value="P:monoatomic ion transport"/>
    <property type="evidence" value="ECO:0007669"/>
    <property type="project" value="UniProtKB-KW"/>
</dbReference>
<evidence type="ECO:0000256" key="10">
    <source>
        <dbReference type="ARBA" id="ARBA00023065"/>
    </source>
</evidence>
<comment type="caution">
    <text evidence="14">The sequence shown here is derived from an EMBL/GenBank/DDBJ whole genome shotgun (WGS) entry which is preliminary data.</text>
</comment>
<accession>A0A0E2H7J6</accession>
<evidence type="ECO:0000256" key="3">
    <source>
        <dbReference type="ARBA" id="ARBA00010199"/>
    </source>
</evidence>
<dbReference type="CDD" id="cd13138">
    <property type="entry name" value="MATE_yoeA_like"/>
    <property type="match status" value="1"/>
</dbReference>
<feature type="transmembrane region" description="Helical" evidence="13">
    <location>
        <begin position="413"/>
        <end position="437"/>
    </location>
</feature>
<evidence type="ECO:0000256" key="9">
    <source>
        <dbReference type="ARBA" id="ARBA00022989"/>
    </source>
</evidence>
<evidence type="ECO:0000256" key="12">
    <source>
        <dbReference type="ARBA" id="ARBA00031636"/>
    </source>
</evidence>
<dbReference type="InterPro" id="IPR002528">
    <property type="entry name" value="MATE_fam"/>
</dbReference>
<comment type="function">
    <text evidence="1">Multidrug efflux pump.</text>
</comment>
<dbReference type="EMBL" id="AGYR01000040">
    <property type="protein sequence ID" value="ENZ12022.1"/>
    <property type="molecule type" value="Genomic_DNA"/>
</dbReference>
<feature type="transmembrane region" description="Helical" evidence="13">
    <location>
        <begin position="62"/>
        <end position="82"/>
    </location>
</feature>
<feature type="transmembrane region" description="Helical" evidence="13">
    <location>
        <begin position="94"/>
        <end position="115"/>
    </location>
</feature>
<dbReference type="InterPro" id="IPR048279">
    <property type="entry name" value="MdtK-like"/>
</dbReference>
<keyword evidence="11 13" id="KW-0472">Membrane</keyword>
<dbReference type="GeneID" id="57963053"/>
<keyword evidence="9 13" id="KW-1133">Transmembrane helix</keyword>
<dbReference type="PIRSF" id="PIRSF006603">
    <property type="entry name" value="DinF"/>
    <property type="match status" value="1"/>
</dbReference>
<keyword evidence="8 13" id="KW-0812">Transmembrane</keyword>
<evidence type="ECO:0000256" key="13">
    <source>
        <dbReference type="SAM" id="Phobius"/>
    </source>
</evidence>
<evidence type="ECO:0000256" key="6">
    <source>
        <dbReference type="ARBA" id="ARBA00022449"/>
    </source>
</evidence>
<dbReference type="GO" id="GO:0042910">
    <property type="term" value="F:xenobiotic transmembrane transporter activity"/>
    <property type="evidence" value="ECO:0007669"/>
    <property type="project" value="InterPro"/>
</dbReference>
<feature type="transmembrane region" description="Helical" evidence="13">
    <location>
        <begin position="135"/>
        <end position="157"/>
    </location>
</feature>
<feature type="transmembrane region" description="Helical" evidence="13">
    <location>
        <begin position="282"/>
        <end position="303"/>
    </location>
</feature>
<dbReference type="HOGENOM" id="CLU_012893_5_0_9"/>
<evidence type="ECO:0000256" key="7">
    <source>
        <dbReference type="ARBA" id="ARBA00022475"/>
    </source>
</evidence>
<feature type="transmembrane region" description="Helical" evidence="13">
    <location>
        <begin position="315"/>
        <end position="335"/>
    </location>
</feature>
<name>A0A0E2H7J6_9FIRM</name>
<dbReference type="PANTHER" id="PTHR43298">
    <property type="entry name" value="MULTIDRUG RESISTANCE PROTEIN NORM-RELATED"/>
    <property type="match status" value="1"/>
</dbReference>
<sequence>MKNDNLLTEGNVFHVLLAFSVPFLVANVIQALYGAVDLMVIGWYCTPASVAAVSTGTQVTQIITSMVSGLTLGGTILVGKYTGMKDEERTCRTIGTTLSVFAVVALVLTVGMLIFRDAILAALKTPATSMDEARQYVTICFCGIFFICGYNAISAILRGYGDSRRPMYFVAMSCVLNIAGDIIFVKYLGLGAAGTALATVLSQSISMICSIVYLNRKKFIFTFTLKNLRIDRDRLKELAMVGIPISSQECMVRLSFLYLTSVTNRLGVNAAAAVGIASKYDVFAMLPATSIASALAAITAQNYGAGKPERARRSLTAGIGFAVLASSVFFLWAQLSPQTMIGLFNTNPDIIEAGIPFFHSCSFDYLAVSFVFCLNGFMNGRSKTVFTMVSCCFGALALRMPLIWLAYTYCPDNLFVIGLIAPAVSGFMAVYTMLFVIRQLRQDNSGRRKELTLRSV</sequence>
<evidence type="ECO:0000256" key="8">
    <source>
        <dbReference type="ARBA" id="ARBA00022692"/>
    </source>
</evidence>
<feature type="transmembrane region" description="Helical" evidence="13">
    <location>
        <begin position="169"/>
        <end position="189"/>
    </location>
</feature>
<keyword evidence="6" id="KW-0050">Antiport</keyword>
<protein>
    <recommendedName>
        <fullName evidence="4">Probable multidrug resistance protein NorM</fullName>
    </recommendedName>
    <alternativeName>
        <fullName evidence="12">Multidrug-efflux transporter</fullName>
    </alternativeName>
</protein>
<evidence type="ECO:0000256" key="2">
    <source>
        <dbReference type="ARBA" id="ARBA00004651"/>
    </source>
</evidence>
<dbReference type="GO" id="GO:0005886">
    <property type="term" value="C:plasma membrane"/>
    <property type="evidence" value="ECO:0007669"/>
    <property type="project" value="UniProtKB-SubCell"/>
</dbReference>
<dbReference type="PANTHER" id="PTHR43298:SF2">
    <property type="entry name" value="FMN_FAD EXPORTER YEEO-RELATED"/>
    <property type="match status" value="1"/>
</dbReference>
<evidence type="ECO:0000313" key="14">
    <source>
        <dbReference type="EMBL" id="ENZ12022.1"/>
    </source>
</evidence>
<evidence type="ECO:0000313" key="15">
    <source>
        <dbReference type="Proteomes" id="UP000013085"/>
    </source>
</evidence>
<keyword evidence="10" id="KW-0406">Ion transport</keyword>
<comment type="subcellular location">
    <subcellularLocation>
        <location evidence="2">Cell membrane</location>
        <topology evidence="2">Multi-pass membrane protein</topology>
    </subcellularLocation>
</comment>
<feature type="transmembrane region" description="Helical" evidence="13">
    <location>
        <begin position="256"/>
        <end position="276"/>
    </location>
</feature>
<feature type="transmembrane region" description="Helical" evidence="13">
    <location>
        <begin position="195"/>
        <end position="214"/>
    </location>
</feature>
<dbReference type="Proteomes" id="UP000013085">
    <property type="component" value="Unassembled WGS sequence"/>
</dbReference>
<keyword evidence="5" id="KW-0813">Transport</keyword>
<reference evidence="14 15" key="1">
    <citation type="submission" date="2013-01" db="EMBL/GenBank/DDBJ databases">
        <title>The Genome Sequence of Clostridium clostridioforme 90A8.</title>
        <authorList>
            <consortium name="The Broad Institute Genome Sequencing Platform"/>
            <person name="Earl A."/>
            <person name="Ward D."/>
            <person name="Feldgarden M."/>
            <person name="Gevers D."/>
            <person name="Courvalin P."/>
            <person name="Lambert T."/>
            <person name="Walker B."/>
            <person name="Young S.K."/>
            <person name="Zeng Q."/>
            <person name="Gargeya S."/>
            <person name="Fitzgerald M."/>
            <person name="Haas B."/>
            <person name="Abouelleil A."/>
            <person name="Alvarado L."/>
            <person name="Arachchi H.M."/>
            <person name="Berlin A.M."/>
            <person name="Chapman S.B."/>
            <person name="Dewar J."/>
            <person name="Goldberg J."/>
            <person name="Griggs A."/>
            <person name="Gujja S."/>
            <person name="Hansen M."/>
            <person name="Howarth C."/>
            <person name="Imamovic A."/>
            <person name="Larimer J."/>
            <person name="McCowan C."/>
            <person name="Murphy C."/>
            <person name="Neiman D."/>
            <person name="Pearson M."/>
            <person name="Priest M."/>
            <person name="Roberts A."/>
            <person name="Saif S."/>
            <person name="Shea T."/>
            <person name="Sisk P."/>
            <person name="Sykes S."/>
            <person name="Wortman J."/>
            <person name="Nusbaum C."/>
            <person name="Birren B."/>
        </authorList>
    </citation>
    <scope>NUCLEOTIDE SEQUENCE [LARGE SCALE GENOMIC DNA]</scope>
    <source>
        <strain evidence="14 15">90A8</strain>
    </source>
</reference>
<feature type="transmembrane region" description="Helical" evidence="13">
    <location>
        <begin position="355"/>
        <end position="378"/>
    </location>
</feature>
<evidence type="ECO:0000256" key="4">
    <source>
        <dbReference type="ARBA" id="ARBA00020268"/>
    </source>
</evidence>
<dbReference type="Pfam" id="PF01554">
    <property type="entry name" value="MatE"/>
    <property type="match status" value="2"/>
</dbReference>
<dbReference type="GO" id="GO:0015297">
    <property type="term" value="F:antiporter activity"/>
    <property type="evidence" value="ECO:0007669"/>
    <property type="project" value="UniProtKB-KW"/>
</dbReference>
<dbReference type="RefSeq" id="WP_002585463.1">
    <property type="nucleotide sequence ID" value="NZ_KB850980.1"/>
</dbReference>
<dbReference type="InterPro" id="IPR050222">
    <property type="entry name" value="MATE_MdtK"/>
</dbReference>
<dbReference type="PATRIC" id="fig|999408.3.peg.3914"/>
<feature type="transmembrane region" description="Helical" evidence="13">
    <location>
        <begin position="12"/>
        <end position="33"/>
    </location>
</feature>
<evidence type="ECO:0000256" key="11">
    <source>
        <dbReference type="ARBA" id="ARBA00023136"/>
    </source>
</evidence>
<dbReference type="NCBIfam" id="TIGR00797">
    <property type="entry name" value="matE"/>
    <property type="match status" value="1"/>
</dbReference>
<evidence type="ECO:0000256" key="1">
    <source>
        <dbReference type="ARBA" id="ARBA00003408"/>
    </source>
</evidence>
<comment type="similarity">
    <text evidence="3">Belongs to the multi antimicrobial extrusion (MATE) (TC 2.A.66.1) family.</text>
</comment>
<gene>
    <name evidence="14" type="ORF">HMPREF1090_03651</name>
</gene>
<keyword evidence="7" id="KW-1003">Cell membrane</keyword>
<feature type="transmembrane region" description="Helical" evidence="13">
    <location>
        <begin position="385"/>
        <end position="407"/>
    </location>
</feature>
<organism evidence="14 15">
    <name type="scientific">[Clostridium] clostridioforme 90A8</name>
    <dbReference type="NCBI Taxonomy" id="999408"/>
    <lineage>
        <taxon>Bacteria</taxon>
        <taxon>Bacillati</taxon>
        <taxon>Bacillota</taxon>
        <taxon>Clostridia</taxon>
        <taxon>Lachnospirales</taxon>
        <taxon>Lachnospiraceae</taxon>
        <taxon>Enterocloster</taxon>
    </lineage>
</organism>
<evidence type="ECO:0000256" key="5">
    <source>
        <dbReference type="ARBA" id="ARBA00022448"/>
    </source>
</evidence>
<proteinExistence type="inferred from homology"/>
<dbReference type="AlphaFoldDB" id="A0A0E2H7J6"/>